<dbReference type="PANTHER" id="PTHR30055">
    <property type="entry name" value="HTH-TYPE TRANSCRIPTIONAL REGULATOR RUTR"/>
    <property type="match status" value="1"/>
</dbReference>
<dbReference type="OrthoDB" id="2356263at2"/>
<dbReference type="InterPro" id="IPR050109">
    <property type="entry name" value="HTH-type_TetR-like_transc_reg"/>
</dbReference>
<dbReference type="SUPFAM" id="SSF48498">
    <property type="entry name" value="Tetracyclin repressor-like, C-terminal domain"/>
    <property type="match status" value="1"/>
</dbReference>
<feature type="domain" description="HTH tetR-type" evidence="5">
    <location>
        <begin position="11"/>
        <end position="71"/>
    </location>
</feature>
<name>A0A1Y5RUP5_9PROT</name>
<keyword evidence="2 4" id="KW-0238">DNA-binding</keyword>
<evidence type="ECO:0000256" key="4">
    <source>
        <dbReference type="PROSITE-ProRule" id="PRU00335"/>
    </source>
</evidence>
<dbReference type="InterPro" id="IPR015292">
    <property type="entry name" value="Tscrpt_reg_YbiH_C"/>
</dbReference>
<dbReference type="Proteomes" id="UP000193200">
    <property type="component" value="Unassembled WGS sequence"/>
</dbReference>
<dbReference type="FunCoup" id="A0A1Y5RUP5">
    <property type="interactions" value="11"/>
</dbReference>
<evidence type="ECO:0000256" key="1">
    <source>
        <dbReference type="ARBA" id="ARBA00023015"/>
    </source>
</evidence>
<dbReference type="Gene3D" id="1.10.10.60">
    <property type="entry name" value="Homeodomain-like"/>
    <property type="match status" value="1"/>
</dbReference>
<evidence type="ECO:0000259" key="5">
    <source>
        <dbReference type="PROSITE" id="PS50977"/>
    </source>
</evidence>
<evidence type="ECO:0000313" key="7">
    <source>
        <dbReference type="Proteomes" id="UP000193200"/>
    </source>
</evidence>
<dbReference type="InterPro" id="IPR009057">
    <property type="entry name" value="Homeodomain-like_sf"/>
</dbReference>
<keyword evidence="7" id="KW-1185">Reference proteome</keyword>
<dbReference type="InParanoid" id="A0A1Y5RUP5"/>
<dbReference type="GO" id="GO:0003700">
    <property type="term" value="F:DNA-binding transcription factor activity"/>
    <property type="evidence" value="ECO:0007669"/>
    <property type="project" value="TreeGrafter"/>
</dbReference>
<dbReference type="SUPFAM" id="SSF46689">
    <property type="entry name" value="Homeodomain-like"/>
    <property type="match status" value="1"/>
</dbReference>
<dbReference type="PROSITE" id="PS50977">
    <property type="entry name" value="HTH_TETR_2"/>
    <property type="match status" value="1"/>
</dbReference>
<dbReference type="InterPro" id="IPR001647">
    <property type="entry name" value="HTH_TetR"/>
</dbReference>
<dbReference type="PANTHER" id="PTHR30055:SF234">
    <property type="entry name" value="HTH-TYPE TRANSCRIPTIONAL REGULATOR BETI"/>
    <property type="match status" value="1"/>
</dbReference>
<dbReference type="Pfam" id="PF00440">
    <property type="entry name" value="TetR_N"/>
    <property type="match status" value="1"/>
</dbReference>
<dbReference type="RefSeq" id="WP_085882068.1">
    <property type="nucleotide sequence ID" value="NZ_FWFR01000001.1"/>
</dbReference>
<accession>A0A1Y5RUP5</accession>
<proteinExistence type="predicted"/>
<gene>
    <name evidence="6" type="primary">yttP</name>
    <name evidence="6" type="ORF">OCH7691_00762</name>
</gene>
<dbReference type="GO" id="GO:0000976">
    <property type="term" value="F:transcription cis-regulatory region binding"/>
    <property type="evidence" value="ECO:0007669"/>
    <property type="project" value="TreeGrafter"/>
</dbReference>
<sequence length="230" mass="25304">MDQSIDLKSARDTRERLILGALGLFAGRGFEATSTRELARAAHVNLSAIAYHFGGKEGLYAAVVERVIEDMAPNREGLAHFIRSGLDEAAGDPARLAELARQVVRLIIRTISTMPGHRIRMQLLYHEIQQPSDHFAAIRERHFAPLQRTVGALVAAATGLDPADERTRIQAHMTMMLCVQFVLNTNLVQASLGWKSHGEAEFEKLAGIAGDWVVRALGLEYAAATWPEDV</sequence>
<keyword evidence="1" id="KW-0805">Transcription regulation</keyword>
<evidence type="ECO:0000256" key="2">
    <source>
        <dbReference type="ARBA" id="ARBA00023125"/>
    </source>
</evidence>
<dbReference type="InterPro" id="IPR036271">
    <property type="entry name" value="Tet_transcr_reg_TetR-rel_C_sf"/>
</dbReference>
<dbReference type="Pfam" id="PF09209">
    <property type="entry name" value="CecR_C"/>
    <property type="match status" value="1"/>
</dbReference>
<feature type="DNA-binding region" description="H-T-H motif" evidence="4">
    <location>
        <begin position="34"/>
        <end position="53"/>
    </location>
</feature>
<organism evidence="6 7">
    <name type="scientific">Oceanibacterium hippocampi</name>
    <dbReference type="NCBI Taxonomy" id="745714"/>
    <lineage>
        <taxon>Bacteria</taxon>
        <taxon>Pseudomonadati</taxon>
        <taxon>Pseudomonadota</taxon>
        <taxon>Alphaproteobacteria</taxon>
        <taxon>Sneathiellales</taxon>
        <taxon>Sneathiellaceae</taxon>
        <taxon>Oceanibacterium</taxon>
    </lineage>
</organism>
<evidence type="ECO:0000256" key="3">
    <source>
        <dbReference type="ARBA" id="ARBA00023163"/>
    </source>
</evidence>
<evidence type="ECO:0000313" key="6">
    <source>
        <dbReference type="EMBL" id="SLN25544.1"/>
    </source>
</evidence>
<dbReference type="Gene3D" id="1.10.357.10">
    <property type="entry name" value="Tetracycline Repressor, domain 2"/>
    <property type="match status" value="1"/>
</dbReference>
<dbReference type="EMBL" id="FWFR01000001">
    <property type="protein sequence ID" value="SLN25544.1"/>
    <property type="molecule type" value="Genomic_DNA"/>
</dbReference>
<dbReference type="AlphaFoldDB" id="A0A1Y5RUP5"/>
<protein>
    <submittedName>
        <fullName evidence="6">Putative HTH-type transcriptional regulator YttP</fullName>
    </submittedName>
</protein>
<reference evidence="6 7" key="1">
    <citation type="submission" date="2017-03" db="EMBL/GenBank/DDBJ databases">
        <authorList>
            <person name="Afonso C.L."/>
            <person name="Miller P.J."/>
            <person name="Scott M.A."/>
            <person name="Spackman E."/>
            <person name="Goraichik I."/>
            <person name="Dimitrov K.M."/>
            <person name="Suarez D.L."/>
            <person name="Swayne D.E."/>
        </authorList>
    </citation>
    <scope>NUCLEOTIDE SEQUENCE [LARGE SCALE GENOMIC DNA]</scope>
    <source>
        <strain evidence="6 7">CECT 7691</strain>
    </source>
</reference>
<keyword evidence="3" id="KW-0804">Transcription</keyword>